<evidence type="ECO:0000313" key="1">
    <source>
        <dbReference type="EMBL" id="QJA59960.1"/>
    </source>
</evidence>
<organism evidence="2">
    <name type="scientific">viral metagenome</name>
    <dbReference type="NCBI Taxonomy" id="1070528"/>
    <lineage>
        <taxon>unclassified sequences</taxon>
        <taxon>metagenomes</taxon>
        <taxon>organismal metagenomes</taxon>
    </lineage>
</organism>
<name>A0A6M3JNI2_9ZZZZ</name>
<proteinExistence type="predicted"/>
<dbReference type="Pfam" id="PF18907">
    <property type="entry name" value="DUF5662"/>
    <property type="match status" value="1"/>
</dbReference>
<dbReference type="InterPro" id="IPR043721">
    <property type="entry name" value="DUF5662"/>
</dbReference>
<evidence type="ECO:0000313" key="2">
    <source>
        <dbReference type="EMBL" id="QJA71420.1"/>
    </source>
</evidence>
<dbReference type="EMBL" id="MT141390">
    <property type="protein sequence ID" value="QJA59960.1"/>
    <property type="molecule type" value="Genomic_DNA"/>
</dbReference>
<reference evidence="2" key="1">
    <citation type="submission" date="2020-03" db="EMBL/GenBank/DDBJ databases">
        <title>The deep terrestrial virosphere.</title>
        <authorList>
            <person name="Holmfeldt K."/>
            <person name="Nilsson E."/>
            <person name="Simone D."/>
            <person name="Lopez-Fernandez M."/>
            <person name="Wu X."/>
            <person name="de Brujin I."/>
            <person name="Lundin D."/>
            <person name="Andersson A."/>
            <person name="Bertilsson S."/>
            <person name="Dopson M."/>
        </authorList>
    </citation>
    <scope>NUCLEOTIDE SEQUENCE</scope>
    <source>
        <strain evidence="2">MM415A03180</strain>
        <strain evidence="1">MM415B01218</strain>
    </source>
</reference>
<sequence length="175" mass="21167">MRFTNYIKEELQNPTQEMIDFYEKRTKGHIDRVRKNIYSIAEKMDNLNKVELMVRAKEHDKSKYSKEEYIPYVWITWYHKEKKNGFEYPLGIEKITEGAWKHHKKVNSHHPEHYNKPSDMSNEDIAEMVADWMAMSQEFNNSLKLWADKNVGSKWKFNSDQVKLIYDIIYKIKRG</sequence>
<dbReference type="EMBL" id="MT141872">
    <property type="protein sequence ID" value="QJA71420.1"/>
    <property type="molecule type" value="Genomic_DNA"/>
</dbReference>
<gene>
    <name evidence="2" type="ORF">MM415A03180_0006</name>
    <name evidence="1" type="ORF">MM415B01218_0019</name>
</gene>
<protein>
    <submittedName>
        <fullName evidence="2">Uncharacterized protein</fullName>
    </submittedName>
</protein>
<accession>A0A6M3JNI2</accession>
<dbReference type="AlphaFoldDB" id="A0A6M3JNI2"/>